<keyword evidence="3 4" id="KW-0597">Phosphoprotein</keyword>
<accession>A0A5K7YLL2</accession>
<dbReference type="InterPro" id="IPR003661">
    <property type="entry name" value="HisK_dim/P_dom"/>
</dbReference>
<dbReference type="SMART" id="SM00448">
    <property type="entry name" value="REC"/>
    <property type="match status" value="1"/>
</dbReference>
<sequence>MTQILIIEDESSIRKALSLGLDSKKYQIDTAENGKDGIQKATNKKYDVILSDLCLPDINGLEVIKTIKACSPDIISIVITGNGNIESTKSAIRLEVNDYLEKPLSINKVHDSLQKALKQRDYKRNKQRRKIIEIVESYNKNSNKSMENKLTKRNSNEDVSMLVHQINNPLCCINGSAELGMLNLDDKDAIIKFFKDILTAAKKINHINRELLSLNKYEERPKEVVDIKTLLISSIKMFEDLMTIKKVSLKIDLNQYDEDEKFVLGNKFDIEQIFKNLILNSIESMEESVEKWIKIKLELDREGTKILIHIQDSGSGITADNIDKCFNKYFTTKSHGTGLGLSVVKRVVDNCYGSINVTSTIGKGTLFTIQLPVYNLI</sequence>
<evidence type="ECO:0000256" key="3">
    <source>
        <dbReference type="ARBA" id="ARBA00022553"/>
    </source>
</evidence>
<dbReference type="PANTHER" id="PTHR43547">
    <property type="entry name" value="TWO-COMPONENT HISTIDINE KINASE"/>
    <property type="match status" value="1"/>
</dbReference>
<feature type="domain" description="Histidine kinase" evidence="5">
    <location>
        <begin position="161"/>
        <end position="375"/>
    </location>
</feature>
<dbReference type="InterPro" id="IPR036097">
    <property type="entry name" value="HisK_dim/P_sf"/>
</dbReference>
<dbReference type="SUPFAM" id="SSF47384">
    <property type="entry name" value="Homodimeric domain of signal transducing histidine kinase"/>
    <property type="match status" value="1"/>
</dbReference>
<dbReference type="InterPro" id="IPR001789">
    <property type="entry name" value="Sig_transdc_resp-reg_receiver"/>
</dbReference>
<dbReference type="SUPFAM" id="SSF52172">
    <property type="entry name" value="CheY-like"/>
    <property type="match status" value="1"/>
</dbReference>
<dbReference type="PROSITE" id="PS50109">
    <property type="entry name" value="HIS_KIN"/>
    <property type="match status" value="1"/>
</dbReference>
<evidence type="ECO:0000313" key="8">
    <source>
        <dbReference type="Proteomes" id="UP000427906"/>
    </source>
</evidence>
<dbReference type="AlphaFoldDB" id="A0A5K7YLL2"/>
<dbReference type="InterPro" id="IPR036890">
    <property type="entry name" value="HATPase_C_sf"/>
</dbReference>
<dbReference type="PRINTS" id="PR00344">
    <property type="entry name" value="BCTRLSENSOR"/>
</dbReference>
<dbReference type="Gene3D" id="1.10.287.130">
    <property type="match status" value="1"/>
</dbReference>
<dbReference type="Pfam" id="PF02518">
    <property type="entry name" value="HATPase_c"/>
    <property type="match status" value="1"/>
</dbReference>
<dbReference type="PANTHER" id="PTHR43547:SF2">
    <property type="entry name" value="HYBRID SIGNAL TRANSDUCTION HISTIDINE KINASE C"/>
    <property type="match status" value="1"/>
</dbReference>
<dbReference type="InterPro" id="IPR004358">
    <property type="entry name" value="Sig_transdc_His_kin-like_C"/>
</dbReference>
<dbReference type="CDD" id="cd00082">
    <property type="entry name" value="HisKA"/>
    <property type="match status" value="1"/>
</dbReference>
<dbReference type="Gene3D" id="3.30.565.10">
    <property type="entry name" value="Histidine kinase-like ATPase, C-terminal domain"/>
    <property type="match status" value="1"/>
</dbReference>
<evidence type="ECO:0000313" key="7">
    <source>
        <dbReference type="EMBL" id="BBO69698.1"/>
    </source>
</evidence>
<evidence type="ECO:0000259" key="6">
    <source>
        <dbReference type="PROSITE" id="PS50110"/>
    </source>
</evidence>
<reference evidence="7 8" key="1">
    <citation type="submission" date="2019-11" db="EMBL/GenBank/DDBJ databases">
        <title>Comparative genomics of hydrocarbon-degrading Desulfosarcina strains.</title>
        <authorList>
            <person name="Watanabe M."/>
            <person name="Kojima H."/>
            <person name="Fukui M."/>
        </authorList>
    </citation>
    <scope>NUCLEOTIDE SEQUENCE [LARGE SCALE GENOMIC DNA]</scope>
    <source>
        <strain evidence="7 8">PL12</strain>
    </source>
</reference>
<dbReference type="Pfam" id="PF00072">
    <property type="entry name" value="Response_reg"/>
    <property type="match status" value="1"/>
</dbReference>
<dbReference type="SUPFAM" id="SSF55874">
    <property type="entry name" value="ATPase domain of HSP90 chaperone/DNA topoisomerase II/histidine kinase"/>
    <property type="match status" value="1"/>
</dbReference>
<dbReference type="GO" id="GO:0000155">
    <property type="term" value="F:phosphorelay sensor kinase activity"/>
    <property type="evidence" value="ECO:0007669"/>
    <property type="project" value="InterPro"/>
</dbReference>
<dbReference type="PROSITE" id="PS50110">
    <property type="entry name" value="RESPONSE_REGULATORY"/>
    <property type="match status" value="1"/>
</dbReference>
<dbReference type="InterPro" id="IPR005467">
    <property type="entry name" value="His_kinase_dom"/>
</dbReference>
<dbReference type="RefSeq" id="WP_167527843.1">
    <property type="nucleotide sequence ID" value="NZ_AP021874.1"/>
</dbReference>
<evidence type="ECO:0000256" key="4">
    <source>
        <dbReference type="PROSITE-ProRule" id="PRU00169"/>
    </source>
</evidence>
<evidence type="ECO:0000259" key="5">
    <source>
        <dbReference type="PROSITE" id="PS50109"/>
    </source>
</evidence>
<feature type="modified residue" description="4-aspartylphosphate" evidence="4">
    <location>
        <position position="52"/>
    </location>
</feature>
<organism evidence="7 8">
    <name type="scientific">Desulfosarcina alkanivorans</name>
    <dbReference type="NCBI Taxonomy" id="571177"/>
    <lineage>
        <taxon>Bacteria</taxon>
        <taxon>Pseudomonadati</taxon>
        <taxon>Thermodesulfobacteriota</taxon>
        <taxon>Desulfobacteria</taxon>
        <taxon>Desulfobacterales</taxon>
        <taxon>Desulfosarcinaceae</taxon>
        <taxon>Desulfosarcina</taxon>
    </lineage>
</organism>
<name>A0A5K7YLL2_9BACT</name>
<evidence type="ECO:0000256" key="1">
    <source>
        <dbReference type="ARBA" id="ARBA00000085"/>
    </source>
</evidence>
<dbReference type="Proteomes" id="UP000427906">
    <property type="component" value="Chromosome"/>
</dbReference>
<dbReference type="EC" id="2.7.13.3" evidence="2"/>
<dbReference type="Gene3D" id="3.40.50.2300">
    <property type="match status" value="1"/>
</dbReference>
<protein>
    <recommendedName>
        <fullName evidence="2">histidine kinase</fullName>
        <ecNumber evidence="2">2.7.13.3</ecNumber>
    </recommendedName>
</protein>
<proteinExistence type="predicted"/>
<keyword evidence="8" id="KW-1185">Reference proteome</keyword>
<dbReference type="EMBL" id="AP021874">
    <property type="protein sequence ID" value="BBO69698.1"/>
    <property type="molecule type" value="Genomic_DNA"/>
</dbReference>
<dbReference type="KEGG" id="dalk:DSCA_36280"/>
<gene>
    <name evidence="7" type="ORF">DSCA_36280</name>
</gene>
<evidence type="ECO:0000256" key="2">
    <source>
        <dbReference type="ARBA" id="ARBA00012438"/>
    </source>
</evidence>
<dbReference type="InterPro" id="IPR003594">
    <property type="entry name" value="HATPase_dom"/>
</dbReference>
<feature type="domain" description="Response regulatory" evidence="6">
    <location>
        <begin position="3"/>
        <end position="117"/>
    </location>
</feature>
<comment type="catalytic activity">
    <reaction evidence="1">
        <text>ATP + protein L-histidine = ADP + protein N-phospho-L-histidine.</text>
        <dbReference type="EC" id="2.7.13.3"/>
    </reaction>
</comment>
<dbReference type="InterPro" id="IPR011006">
    <property type="entry name" value="CheY-like_superfamily"/>
</dbReference>
<dbReference type="SMART" id="SM00387">
    <property type="entry name" value="HATPase_c"/>
    <property type="match status" value="1"/>
</dbReference>